<dbReference type="AlphaFoldDB" id="A0A7R9LGB4"/>
<dbReference type="Proteomes" id="UP000759131">
    <property type="component" value="Unassembled WGS sequence"/>
</dbReference>
<gene>
    <name evidence="2" type="ORF">OSB1V03_LOCUS18550</name>
</gene>
<organism evidence="2">
    <name type="scientific">Medioppia subpectinata</name>
    <dbReference type="NCBI Taxonomy" id="1979941"/>
    <lineage>
        <taxon>Eukaryota</taxon>
        <taxon>Metazoa</taxon>
        <taxon>Ecdysozoa</taxon>
        <taxon>Arthropoda</taxon>
        <taxon>Chelicerata</taxon>
        <taxon>Arachnida</taxon>
        <taxon>Acari</taxon>
        <taxon>Acariformes</taxon>
        <taxon>Sarcoptiformes</taxon>
        <taxon>Oribatida</taxon>
        <taxon>Brachypylina</taxon>
        <taxon>Oppioidea</taxon>
        <taxon>Oppiidae</taxon>
        <taxon>Medioppia</taxon>
    </lineage>
</organism>
<feature type="transmembrane region" description="Helical" evidence="1">
    <location>
        <begin position="28"/>
        <end position="48"/>
    </location>
</feature>
<proteinExistence type="predicted"/>
<evidence type="ECO:0000313" key="3">
    <source>
        <dbReference type="Proteomes" id="UP000759131"/>
    </source>
</evidence>
<keyword evidence="3" id="KW-1185">Reference proteome</keyword>
<accession>A0A7R9LGB4</accession>
<keyword evidence="1" id="KW-0812">Transmembrane</keyword>
<dbReference type="EMBL" id="CAJPIZ010024907">
    <property type="protein sequence ID" value="CAG2118599.1"/>
    <property type="molecule type" value="Genomic_DNA"/>
</dbReference>
<sequence length="101" mass="11198">MVALSVTVIISSIILIIGVHVTTDPFMVILHAIDFIVCAINTYCLLCVTSQYQILSTQTHRHQEFQSHMNSDDVKIQCITNDTSTCQFSNSANKDAANSTY</sequence>
<evidence type="ECO:0000256" key="1">
    <source>
        <dbReference type="SAM" id="Phobius"/>
    </source>
</evidence>
<dbReference type="EMBL" id="OC879482">
    <property type="protein sequence ID" value="CAD7641214.1"/>
    <property type="molecule type" value="Genomic_DNA"/>
</dbReference>
<dbReference type="OrthoDB" id="10067585at2759"/>
<reference evidence="2" key="1">
    <citation type="submission" date="2020-11" db="EMBL/GenBank/DDBJ databases">
        <authorList>
            <person name="Tran Van P."/>
        </authorList>
    </citation>
    <scope>NUCLEOTIDE SEQUENCE</scope>
</reference>
<keyword evidence="1" id="KW-0472">Membrane</keyword>
<feature type="non-terminal residue" evidence="2">
    <location>
        <position position="1"/>
    </location>
</feature>
<protein>
    <submittedName>
        <fullName evidence="2">Uncharacterized protein</fullName>
    </submittedName>
</protein>
<keyword evidence="1" id="KW-1133">Transmembrane helix</keyword>
<evidence type="ECO:0000313" key="2">
    <source>
        <dbReference type="EMBL" id="CAD7641214.1"/>
    </source>
</evidence>
<name>A0A7R9LGB4_9ACAR</name>